<name>U6LVB4_9EIME</name>
<keyword evidence="1" id="KW-0732">Signal</keyword>
<evidence type="ECO:0000313" key="3">
    <source>
        <dbReference type="Proteomes" id="UP000030750"/>
    </source>
</evidence>
<dbReference type="OrthoDB" id="348012at2759"/>
<gene>
    <name evidence="2" type="ORF">EBH_0045850</name>
</gene>
<keyword evidence="3" id="KW-1185">Reference proteome</keyword>
<proteinExistence type="predicted"/>
<reference evidence="2" key="2">
    <citation type="submission" date="2013-10" db="EMBL/GenBank/DDBJ databases">
        <authorList>
            <person name="Aslett M."/>
        </authorList>
    </citation>
    <scope>NUCLEOTIDE SEQUENCE [LARGE SCALE GENOMIC DNA]</scope>
    <source>
        <strain evidence="2">Houghton</strain>
    </source>
</reference>
<reference evidence="2" key="1">
    <citation type="submission" date="2013-10" db="EMBL/GenBank/DDBJ databases">
        <title>Genomic analysis of the causative agents of coccidiosis in chickens.</title>
        <authorList>
            <person name="Reid A.J."/>
            <person name="Blake D."/>
            <person name="Billington K."/>
            <person name="Browne H."/>
            <person name="Dunn M."/>
            <person name="Hung S."/>
            <person name="Kawahara F."/>
            <person name="Miranda-Saavedra D."/>
            <person name="Mourier T."/>
            <person name="Nagra H."/>
            <person name="Otto T.D."/>
            <person name="Rawlings N."/>
            <person name="Sanchez A."/>
            <person name="Sanders M."/>
            <person name="Subramaniam C."/>
            <person name="Tay Y."/>
            <person name="Dear P."/>
            <person name="Doerig C."/>
            <person name="Gruber A."/>
            <person name="Parkinson J."/>
            <person name="Shirley M."/>
            <person name="Wan K.L."/>
            <person name="Berriman M."/>
            <person name="Tomley F."/>
            <person name="Pain A."/>
        </authorList>
    </citation>
    <scope>NUCLEOTIDE SEQUENCE [LARGE SCALE GENOMIC DNA]</scope>
    <source>
        <strain evidence="2">Houghton</strain>
    </source>
</reference>
<dbReference type="Proteomes" id="UP000030750">
    <property type="component" value="Unassembled WGS sequence"/>
</dbReference>
<organism evidence="2 3">
    <name type="scientific">Eimeria brunetti</name>
    <dbReference type="NCBI Taxonomy" id="51314"/>
    <lineage>
        <taxon>Eukaryota</taxon>
        <taxon>Sar</taxon>
        <taxon>Alveolata</taxon>
        <taxon>Apicomplexa</taxon>
        <taxon>Conoidasida</taxon>
        <taxon>Coccidia</taxon>
        <taxon>Eucoccidiorida</taxon>
        <taxon>Eimeriorina</taxon>
        <taxon>Eimeriidae</taxon>
        <taxon>Eimeria</taxon>
    </lineage>
</organism>
<feature type="chain" id="PRO_5004672948" evidence="1">
    <location>
        <begin position="25"/>
        <end position="164"/>
    </location>
</feature>
<evidence type="ECO:0000313" key="2">
    <source>
        <dbReference type="EMBL" id="CDJ54287.1"/>
    </source>
</evidence>
<protein>
    <submittedName>
        <fullName evidence="2">Uncharacterized protein</fullName>
    </submittedName>
</protein>
<feature type="signal peptide" evidence="1">
    <location>
        <begin position="1"/>
        <end position="24"/>
    </location>
</feature>
<dbReference type="AlphaFoldDB" id="U6LVB4"/>
<accession>U6LVB4</accession>
<sequence>MASLYRTAAAICLAALCGLETAATQSTTYKFTAEEAIKGKSIAQSTGQLLSIITQLQRSASNFVLICSSLIVQNPSLHLLVSDAYVAINLDRNGKLPVHIKEVAGDEDLFTALKQKIEEEADGEITGNTRTPFTSNSVRIQTARGSNFCFRFPLVSLRRQQQRL</sequence>
<evidence type="ECO:0000256" key="1">
    <source>
        <dbReference type="SAM" id="SignalP"/>
    </source>
</evidence>
<dbReference type="EMBL" id="HG716015">
    <property type="protein sequence ID" value="CDJ54287.1"/>
    <property type="molecule type" value="Genomic_DNA"/>
</dbReference>
<dbReference type="VEuPathDB" id="ToxoDB:EBH_0045850"/>